<proteinExistence type="inferred from homology"/>
<dbReference type="HAMAP" id="MF_00303">
    <property type="entry name" value="Trigger_factor_Tig"/>
    <property type="match status" value="1"/>
</dbReference>
<dbReference type="InterPro" id="IPR046357">
    <property type="entry name" value="PPIase_dom_sf"/>
</dbReference>
<dbReference type="InterPro" id="IPR001179">
    <property type="entry name" value="PPIase_FKBP_dom"/>
</dbReference>
<keyword evidence="6 10" id="KW-0143">Chaperone</keyword>
<comment type="domain">
    <text evidence="10">Consists of 3 domains; the N-terminus binds the ribosome, the middle domain has PPIase activity, while the C-terminus has intrinsic chaperone activity on its own.</text>
</comment>
<reference evidence="14" key="1">
    <citation type="journal article" date="2023" name="Int. J. Syst. Evol. Microbiol.">
        <title>Sinisalibacter aestuarii sp. nov., isolated from estuarine sediment of the Arakawa River.</title>
        <authorList>
            <person name="Arafat S.T."/>
            <person name="Hirano S."/>
            <person name="Sato A."/>
            <person name="Takeuchi K."/>
            <person name="Yasuda T."/>
            <person name="Terahara T."/>
            <person name="Hamada M."/>
            <person name="Kobayashi T."/>
        </authorList>
    </citation>
    <scope>NUCLEOTIDE SEQUENCE</scope>
    <source>
        <strain evidence="14">B-399</strain>
    </source>
</reference>
<dbReference type="NCBIfam" id="TIGR00115">
    <property type="entry name" value="tig"/>
    <property type="match status" value="1"/>
</dbReference>
<keyword evidence="10" id="KW-0963">Cytoplasm</keyword>
<dbReference type="Gene3D" id="1.10.3120.10">
    <property type="entry name" value="Trigger factor, C-terminal domain"/>
    <property type="match status" value="1"/>
</dbReference>
<evidence type="ECO:0000256" key="4">
    <source>
        <dbReference type="ARBA" id="ARBA00016902"/>
    </source>
</evidence>
<dbReference type="SUPFAM" id="SSF102735">
    <property type="entry name" value="Trigger factor ribosome-binding domain"/>
    <property type="match status" value="1"/>
</dbReference>
<dbReference type="InterPro" id="IPR027304">
    <property type="entry name" value="Trigger_fact/SurA_dom_sf"/>
</dbReference>
<keyword evidence="7 10" id="KW-0413">Isomerase</keyword>
<dbReference type="Pfam" id="PF00254">
    <property type="entry name" value="FKBP_C"/>
    <property type="match status" value="1"/>
</dbReference>
<keyword evidence="5 10" id="KW-0697">Rotamase</keyword>
<dbReference type="Gene3D" id="3.10.50.40">
    <property type="match status" value="1"/>
</dbReference>
<keyword evidence="15" id="KW-1185">Reference proteome</keyword>
<evidence type="ECO:0000256" key="12">
    <source>
        <dbReference type="RuleBase" id="RU003914"/>
    </source>
</evidence>
<dbReference type="EMBL" id="BROH01000012">
    <property type="protein sequence ID" value="GKY89473.1"/>
    <property type="molecule type" value="Genomic_DNA"/>
</dbReference>
<evidence type="ECO:0000256" key="7">
    <source>
        <dbReference type="ARBA" id="ARBA00023235"/>
    </source>
</evidence>
<dbReference type="InterPro" id="IPR008881">
    <property type="entry name" value="Trigger_fac_ribosome-bd_bac"/>
</dbReference>
<name>A0ABQ5LXG1_9RHOB</name>
<evidence type="ECO:0000256" key="5">
    <source>
        <dbReference type="ARBA" id="ARBA00023110"/>
    </source>
</evidence>
<comment type="catalytic activity">
    <reaction evidence="1 10 11">
        <text>[protein]-peptidylproline (omega=180) = [protein]-peptidylproline (omega=0)</text>
        <dbReference type="Rhea" id="RHEA:16237"/>
        <dbReference type="Rhea" id="RHEA-COMP:10747"/>
        <dbReference type="Rhea" id="RHEA-COMP:10748"/>
        <dbReference type="ChEBI" id="CHEBI:83833"/>
        <dbReference type="ChEBI" id="CHEBI:83834"/>
        <dbReference type="EC" id="5.2.1.8"/>
    </reaction>
</comment>
<evidence type="ECO:0000256" key="2">
    <source>
        <dbReference type="ARBA" id="ARBA00005464"/>
    </source>
</evidence>
<dbReference type="SUPFAM" id="SSF109998">
    <property type="entry name" value="Triger factor/SurA peptide-binding domain-like"/>
    <property type="match status" value="1"/>
</dbReference>
<organism evidence="14 15">
    <name type="scientific">Sinisalibacter aestuarii</name>
    <dbReference type="NCBI Taxonomy" id="2949426"/>
    <lineage>
        <taxon>Bacteria</taxon>
        <taxon>Pseudomonadati</taxon>
        <taxon>Pseudomonadota</taxon>
        <taxon>Alphaproteobacteria</taxon>
        <taxon>Rhodobacterales</taxon>
        <taxon>Roseobacteraceae</taxon>
        <taxon>Sinisalibacter</taxon>
    </lineage>
</organism>
<dbReference type="PIRSF" id="PIRSF003095">
    <property type="entry name" value="Trigger_factor"/>
    <property type="match status" value="1"/>
</dbReference>
<sequence>MKFPARRRGGVPDDMKDNTMAVTETLNEGLKRAYQLIITAQELDDKVSEKLTEARPEIEMKGFRKGKVPLPLLRKQFGQRLLGEAMQEQIDAVMNAHFEESGDRPAMQPQVKMTNEDWKEGDDVHVEMSYEKLPEIPEVDFSKIELERLVVKAGDAEIDEALASLAENAQNFEDRKKGSKAKDGDQVVLDFTGRVDGEAFDGGAAEDFPLVLGSGQFIPGFEEQLVGVKAGEEKDVNVTFPAEYGAAELAGKEAVFACTIKAVKEPKAAAIDDELAKRFGAEDLAQLKSQVAERLEAEYTGAARAVIKRALLDNLDDSVSFELPQMLVEAEANQIAHQLWHDEHPEEHGHNHGEIETTDEHTKLAERRVKLGLLLAEIGRKAEVEVTDAEMTQAIMNQARQYPGQERAFFDFVNQNAEVRQQIQAPIFEDKVVDLIFDGAKVSEKEVSKDELEKAVEALDEE</sequence>
<dbReference type="Gene3D" id="3.30.70.1050">
    <property type="entry name" value="Trigger factor ribosome-binding domain"/>
    <property type="match status" value="1"/>
</dbReference>
<keyword evidence="10 12" id="KW-0131">Cell cycle</keyword>
<accession>A0ABQ5LXG1</accession>
<evidence type="ECO:0000313" key="14">
    <source>
        <dbReference type="EMBL" id="GKY89473.1"/>
    </source>
</evidence>
<keyword evidence="10 12" id="KW-0132">Cell division</keyword>
<comment type="similarity">
    <text evidence="2 10 12">Belongs to the FKBP-type PPIase family. Tig subfamily.</text>
</comment>
<evidence type="ECO:0000256" key="10">
    <source>
        <dbReference type="HAMAP-Rule" id="MF_00303"/>
    </source>
</evidence>
<dbReference type="InterPro" id="IPR008880">
    <property type="entry name" value="Trigger_fac_C"/>
</dbReference>
<feature type="domain" description="PPIase FKBP-type" evidence="13">
    <location>
        <begin position="184"/>
        <end position="246"/>
    </location>
</feature>
<evidence type="ECO:0000256" key="3">
    <source>
        <dbReference type="ARBA" id="ARBA00013194"/>
    </source>
</evidence>
<evidence type="ECO:0000259" key="13">
    <source>
        <dbReference type="PROSITE" id="PS50059"/>
    </source>
</evidence>
<evidence type="ECO:0000256" key="9">
    <source>
        <dbReference type="ARBA" id="ARBA00029986"/>
    </source>
</evidence>
<comment type="function">
    <text evidence="8 10">Involved in protein export. Acts as a chaperone by maintaining the newly synthesized protein in an open conformation. Functions as a peptidyl-prolyl cis-trans isomerase.</text>
</comment>
<dbReference type="Proteomes" id="UP001144205">
    <property type="component" value="Unassembled WGS sequence"/>
</dbReference>
<protein>
    <recommendedName>
        <fullName evidence="4 10">Trigger factor</fullName>
        <shortName evidence="10">TF</shortName>
        <ecNumber evidence="3 10">5.2.1.8</ecNumber>
    </recommendedName>
    <alternativeName>
        <fullName evidence="9 10">PPIase</fullName>
    </alternativeName>
</protein>
<evidence type="ECO:0000256" key="8">
    <source>
        <dbReference type="ARBA" id="ARBA00024849"/>
    </source>
</evidence>
<dbReference type="PROSITE" id="PS50059">
    <property type="entry name" value="FKBP_PPIASE"/>
    <property type="match status" value="1"/>
</dbReference>
<dbReference type="InterPro" id="IPR005215">
    <property type="entry name" value="Trig_fac"/>
</dbReference>
<evidence type="ECO:0000256" key="6">
    <source>
        <dbReference type="ARBA" id="ARBA00023186"/>
    </source>
</evidence>
<dbReference type="Pfam" id="PF05697">
    <property type="entry name" value="Trigger_N"/>
    <property type="match status" value="1"/>
</dbReference>
<gene>
    <name evidence="10 14" type="primary">tig</name>
    <name evidence="14" type="ORF">STA1M1_33420</name>
</gene>
<comment type="subcellular location">
    <subcellularLocation>
        <location evidence="10">Cytoplasm</location>
    </subcellularLocation>
    <text evidence="10">About half TF is bound to the ribosome near the polypeptide exit tunnel while the other half is free in the cytoplasm.</text>
</comment>
<dbReference type="InterPro" id="IPR036611">
    <property type="entry name" value="Trigger_fac_ribosome-bd_sf"/>
</dbReference>
<evidence type="ECO:0000256" key="1">
    <source>
        <dbReference type="ARBA" id="ARBA00000971"/>
    </source>
</evidence>
<evidence type="ECO:0000313" key="15">
    <source>
        <dbReference type="Proteomes" id="UP001144205"/>
    </source>
</evidence>
<dbReference type="InterPro" id="IPR037041">
    <property type="entry name" value="Trigger_fac_C_sf"/>
</dbReference>
<comment type="caution">
    <text evidence="14">The sequence shown here is derived from an EMBL/GenBank/DDBJ whole genome shotgun (WGS) entry which is preliminary data.</text>
</comment>
<dbReference type="Pfam" id="PF05698">
    <property type="entry name" value="Trigger_C"/>
    <property type="match status" value="1"/>
</dbReference>
<dbReference type="EC" id="5.2.1.8" evidence="3 10"/>
<evidence type="ECO:0000256" key="11">
    <source>
        <dbReference type="PROSITE-ProRule" id="PRU00277"/>
    </source>
</evidence>
<dbReference type="SUPFAM" id="SSF54534">
    <property type="entry name" value="FKBP-like"/>
    <property type="match status" value="1"/>
</dbReference>